<keyword evidence="5 6" id="KW-0949">S-adenosyl-L-methionine</keyword>
<evidence type="ECO:0000256" key="6">
    <source>
        <dbReference type="HAMAP-Rule" id="MF_01877"/>
    </source>
</evidence>
<dbReference type="GO" id="GO:0070677">
    <property type="term" value="F:rRNA (cytosine-2'-O-)-methyltransferase activity"/>
    <property type="evidence" value="ECO:0007669"/>
    <property type="project" value="UniProtKB-UniRule"/>
</dbReference>
<dbReference type="HAMAP" id="MF_01877">
    <property type="entry name" value="16SrRNA_methyltr_I"/>
    <property type="match status" value="1"/>
</dbReference>
<dbReference type="NCBIfam" id="TIGR00096">
    <property type="entry name" value="16S rRNA (cytidine(1402)-2'-O)-methyltransferase"/>
    <property type="match status" value="1"/>
</dbReference>
<dbReference type="InterPro" id="IPR035996">
    <property type="entry name" value="4pyrrol_Methylase_sf"/>
</dbReference>
<dbReference type="FunFam" id="3.40.1010.10:FF:000007">
    <property type="entry name" value="Ribosomal RNA small subunit methyltransferase I"/>
    <property type="match status" value="1"/>
</dbReference>
<comment type="subcellular location">
    <subcellularLocation>
        <location evidence="6">Cytoplasm</location>
    </subcellularLocation>
</comment>
<reference evidence="9 10" key="1">
    <citation type="submission" date="2019-07" db="EMBL/GenBank/DDBJ databases">
        <title>The pathways for chlorine oxyanion respiration interact through the shared metabolite chlorate.</title>
        <authorList>
            <person name="Barnum T.P."/>
            <person name="Cheng Y."/>
            <person name="Hill K.A."/>
            <person name="Lucas L.N."/>
            <person name="Carlson H.K."/>
            <person name="Coates J.D."/>
        </authorList>
    </citation>
    <scope>NUCLEOTIDE SEQUENCE [LARGE SCALE GENOMIC DNA]</scope>
    <source>
        <strain evidence="9 10">SFB-3</strain>
    </source>
</reference>
<dbReference type="GO" id="GO:0005737">
    <property type="term" value="C:cytoplasm"/>
    <property type="evidence" value="ECO:0007669"/>
    <property type="project" value="UniProtKB-SubCell"/>
</dbReference>
<dbReference type="InterPro" id="IPR014776">
    <property type="entry name" value="4pyrrole_Mease_sub2"/>
</dbReference>
<dbReference type="Pfam" id="PF23016">
    <property type="entry name" value="RsmI_C"/>
    <property type="match status" value="1"/>
</dbReference>
<dbReference type="InterPro" id="IPR018063">
    <property type="entry name" value="SAM_MeTrfase_RsmI_CS"/>
</dbReference>
<sequence>MDINESPLSRTPSLYVVATPMGNLQDITLRALAVLRAVDVVAAEDTRHTKGLLSAHGIAATLMAAHEHNEARAAEQIIGRLAAGEQVAFVSDAGTPGISDPGARLVAAVRAAGHPVVPVPGPSAVVTAMSVAGFVEGGFHFVGFLPPKSGARRSRLEALREGTDVTVFYEAPHRVRDSLRDMAEVLGPDRELVVARELTKRFEEIARLPLGEAQAWLDADSNRERGEFVLLVSGATPVEGLDVEAERVLKLLLAEMPTSAAAKLAAEITGQPKNALYQRALAIKSNAETGL</sequence>
<evidence type="ECO:0000256" key="5">
    <source>
        <dbReference type="ARBA" id="ARBA00022691"/>
    </source>
</evidence>
<comment type="similarity">
    <text evidence="6">Belongs to the methyltransferase superfamily. RsmI family.</text>
</comment>
<dbReference type="InterPro" id="IPR000878">
    <property type="entry name" value="4pyrrol_Mease"/>
</dbReference>
<dbReference type="AlphaFoldDB" id="A0A557QSY8"/>
<dbReference type="PROSITE" id="PS01296">
    <property type="entry name" value="RSMI"/>
    <property type="match status" value="1"/>
</dbReference>
<keyword evidence="3 6" id="KW-0489">Methyltransferase</keyword>
<dbReference type="EMBL" id="VMNK01000009">
    <property type="protein sequence ID" value="TVO56034.1"/>
    <property type="molecule type" value="Genomic_DNA"/>
</dbReference>
<dbReference type="InterPro" id="IPR008189">
    <property type="entry name" value="rRNA_ssu_MeTfrase_I"/>
</dbReference>
<feature type="domain" description="Tetrapyrrole methylase" evidence="7">
    <location>
        <begin position="14"/>
        <end position="213"/>
    </location>
</feature>
<dbReference type="Proteomes" id="UP000319502">
    <property type="component" value="Unassembled WGS sequence"/>
</dbReference>
<dbReference type="CDD" id="cd11648">
    <property type="entry name" value="RsmI"/>
    <property type="match status" value="1"/>
</dbReference>
<dbReference type="Gene3D" id="3.30.950.10">
    <property type="entry name" value="Methyltransferase, Cobalt-precorrin-4 Transmethylase, Domain 2"/>
    <property type="match status" value="1"/>
</dbReference>
<accession>A0A557QSY8</accession>
<feature type="domain" description="RsmI HTH" evidence="8">
    <location>
        <begin position="240"/>
        <end position="284"/>
    </location>
</feature>
<evidence type="ECO:0000256" key="3">
    <source>
        <dbReference type="ARBA" id="ARBA00022603"/>
    </source>
</evidence>
<evidence type="ECO:0000259" key="8">
    <source>
        <dbReference type="Pfam" id="PF23016"/>
    </source>
</evidence>
<comment type="catalytic activity">
    <reaction evidence="6">
        <text>cytidine(1402) in 16S rRNA + S-adenosyl-L-methionine = 2'-O-methylcytidine(1402) in 16S rRNA + S-adenosyl-L-homocysteine + H(+)</text>
        <dbReference type="Rhea" id="RHEA:42924"/>
        <dbReference type="Rhea" id="RHEA-COMP:10285"/>
        <dbReference type="Rhea" id="RHEA-COMP:10286"/>
        <dbReference type="ChEBI" id="CHEBI:15378"/>
        <dbReference type="ChEBI" id="CHEBI:57856"/>
        <dbReference type="ChEBI" id="CHEBI:59789"/>
        <dbReference type="ChEBI" id="CHEBI:74495"/>
        <dbReference type="ChEBI" id="CHEBI:82748"/>
        <dbReference type="EC" id="2.1.1.198"/>
    </reaction>
</comment>
<evidence type="ECO:0000256" key="2">
    <source>
        <dbReference type="ARBA" id="ARBA00022552"/>
    </source>
</evidence>
<proteinExistence type="inferred from homology"/>
<dbReference type="PIRSF" id="PIRSF005917">
    <property type="entry name" value="MTase_YraL"/>
    <property type="match status" value="1"/>
</dbReference>
<name>A0A557QSY8_9RHOO</name>
<keyword evidence="2 6" id="KW-0698">rRNA processing</keyword>
<protein>
    <recommendedName>
        <fullName evidence="6">Ribosomal RNA small subunit methyltransferase I</fullName>
        <ecNumber evidence="6">2.1.1.198</ecNumber>
    </recommendedName>
    <alternativeName>
        <fullName evidence="6">16S rRNA 2'-O-ribose C1402 methyltransferase</fullName>
    </alternativeName>
    <alternativeName>
        <fullName evidence="6">rRNA (cytidine-2'-O-)-methyltransferase RsmI</fullName>
    </alternativeName>
</protein>
<dbReference type="Pfam" id="PF00590">
    <property type="entry name" value="TP_methylase"/>
    <property type="match status" value="1"/>
</dbReference>
<dbReference type="SUPFAM" id="SSF53790">
    <property type="entry name" value="Tetrapyrrole methylase"/>
    <property type="match status" value="1"/>
</dbReference>
<dbReference type="PANTHER" id="PTHR46111">
    <property type="entry name" value="RIBOSOMAL RNA SMALL SUBUNIT METHYLTRANSFERASE I"/>
    <property type="match status" value="1"/>
</dbReference>
<dbReference type="InterPro" id="IPR053910">
    <property type="entry name" value="RsmI_HTH"/>
</dbReference>
<gene>
    <name evidence="6 9" type="primary">rsmI</name>
    <name evidence="9" type="ORF">FHP91_11350</name>
</gene>
<comment type="caution">
    <text evidence="9">The sequence shown here is derived from an EMBL/GenBank/DDBJ whole genome shotgun (WGS) entry which is preliminary data.</text>
</comment>
<dbReference type="InterPro" id="IPR014777">
    <property type="entry name" value="4pyrrole_Mease_sub1"/>
</dbReference>
<dbReference type="Gene3D" id="3.40.1010.10">
    <property type="entry name" value="Cobalt-precorrin-4 Transmethylase, Domain 1"/>
    <property type="match status" value="1"/>
</dbReference>
<dbReference type="RefSeq" id="WP_144309717.1">
    <property type="nucleotide sequence ID" value="NZ_VMNK01000009.1"/>
</dbReference>
<keyword evidence="1 6" id="KW-0963">Cytoplasm</keyword>
<evidence type="ECO:0000313" key="10">
    <source>
        <dbReference type="Proteomes" id="UP000319502"/>
    </source>
</evidence>
<evidence type="ECO:0000313" key="9">
    <source>
        <dbReference type="EMBL" id="TVO56034.1"/>
    </source>
</evidence>
<evidence type="ECO:0000256" key="1">
    <source>
        <dbReference type="ARBA" id="ARBA00022490"/>
    </source>
</evidence>
<organism evidence="9 10">
    <name type="scientific">Denitromonas halophila</name>
    <dbReference type="NCBI Taxonomy" id="1629404"/>
    <lineage>
        <taxon>Bacteria</taxon>
        <taxon>Pseudomonadati</taxon>
        <taxon>Pseudomonadota</taxon>
        <taxon>Betaproteobacteria</taxon>
        <taxon>Rhodocyclales</taxon>
        <taxon>Zoogloeaceae</taxon>
        <taxon>Denitromonas</taxon>
    </lineage>
</organism>
<dbReference type="OrthoDB" id="9809084at2"/>
<evidence type="ECO:0000256" key="4">
    <source>
        <dbReference type="ARBA" id="ARBA00022679"/>
    </source>
</evidence>
<dbReference type="PANTHER" id="PTHR46111:SF1">
    <property type="entry name" value="RIBOSOMAL RNA SMALL SUBUNIT METHYLTRANSFERASE I"/>
    <property type="match status" value="1"/>
</dbReference>
<keyword evidence="10" id="KW-1185">Reference proteome</keyword>
<dbReference type="FunFam" id="3.30.950.10:FF:000002">
    <property type="entry name" value="Ribosomal RNA small subunit methyltransferase I"/>
    <property type="match status" value="1"/>
</dbReference>
<evidence type="ECO:0000259" key="7">
    <source>
        <dbReference type="Pfam" id="PF00590"/>
    </source>
</evidence>
<dbReference type="EC" id="2.1.1.198" evidence="6"/>
<keyword evidence="4 6" id="KW-0808">Transferase</keyword>
<comment type="function">
    <text evidence="6">Catalyzes the 2'-O-methylation of the ribose of cytidine 1402 (C1402) in 16S rRNA.</text>
</comment>